<keyword evidence="7" id="KW-1185">Reference proteome</keyword>
<dbReference type="STRING" id="277988.SAMN05216170_1574"/>
<protein>
    <submittedName>
        <fullName evidence="3">Uncharacterized protein</fullName>
    </submittedName>
</protein>
<reference evidence="3 5" key="1">
    <citation type="submission" date="2015-08" db="EMBL/GenBank/DDBJ databases">
        <title>Thermococcus thioreducens DSM 14981 genome sequencing.</title>
        <authorList>
            <person name="Hong S.-J."/>
            <person name="Kim M.-C."/>
            <person name="Shin J.-H."/>
        </authorList>
    </citation>
    <scope>NUCLEOTIDE SEQUENCE [LARGE SCALE GENOMIC DNA]</scope>
    <source>
        <strain evidence="3 5">DSM 14981</strain>
    </source>
</reference>
<keyword evidence="1" id="KW-1133">Transmembrane helix</keyword>
<evidence type="ECO:0000313" key="3">
    <source>
        <dbReference type="EMBL" id="KQH82770.1"/>
    </source>
</evidence>
<dbReference type="RefSeq" id="WP_055429043.1">
    <property type="nucleotide sequence ID" value="NZ_CP015105.1"/>
</dbReference>
<reference evidence="6" key="3">
    <citation type="submission" date="2016-10" db="EMBL/GenBank/DDBJ databases">
        <authorList>
            <person name="Varghese N."/>
            <person name="Submissions S."/>
        </authorList>
    </citation>
    <scope>NUCLEOTIDE SEQUENCE [LARGE SCALE GENOMIC DNA]</scope>
    <source>
        <strain evidence="6">OGL-20</strain>
    </source>
</reference>
<evidence type="ECO:0000256" key="1">
    <source>
        <dbReference type="SAM" id="Phobius"/>
    </source>
</evidence>
<evidence type="ECO:0000313" key="6">
    <source>
        <dbReference type="Proteomes" id="UP000182125"/>
    </source>
</evidence>
<evidence type="ECO:0000313" key="4">
    <source>
        <dbReference type="EMBL" id="SEW10127.1"/>
    </source>
</evidence>
<evidence type="ECO:0000313" key="7">
    <source>
        <dbReference type="Proteomes" id="UP000250136"/>
    </source>
</evidence>
<dbReference type="OrthoDB" id="100285at2157"/>
<dbReference type="GeneID" id="33333457"/>
<feature type="transmembrane region" description="Helical" evidence="1">
    <location>
        <begin position="198"/>
        <end position="218"/>
    </location>
</feature>
<organism evidence="3 5">
    <name type="scientific">Thermococcus thioreducens</name>
    <dbReference type="NCBI Taxonomy" id="277988"/>
    <lineage>
        <taxon>Archaea</taxon>
        <taxon>Methanobacteriati</taxon>
        <taxon>Methanobacteriota</taxon>
        <taxon>Thermococci</taxon>
        <taxon>Thermococcales</taxon>
        <taxon>Thermococcaceae</taxon>
        <taxon>Thermococcus</taxon>
    </lineage>
</organism>
<name>A0A0Q2M499_9EURY</name>
<dbReference type="EMBL" id="LIXN01000006">
    <property type="protein sequence ID" value="KQH82770.1"/>
    <property type="molecule type" value="Genomic_DNA"/>
</dbReference>
<proteinExistence type="predicted"/>
<evidence type="ECO:0000313" key="2">
    <source>
        <dbReference type="EMBL" id="ASJ12007.1"/>
    </source>
</evidence>
<keyword evidence="1" id="KW-0472">Membrane</keyword>
<evidence type="ECO:0000313" key="5">
    <source>
        <dbReference type="Proteomes" id="UP000051862"/>
    </source>
</evidence>
<sequence>MRWGPLLILMAIALMLASAMVPPVRYVPPPRLTIDSNLEEFTEELEKHNVTKPYLCEPAERVIVTCHIRSDWELNRTITALDGFPHFSIEFTNGYDETDAVVFNKSEFYSALPNTCRPWGKVESKPVKLDRNRLEKELEAYRELEGLIDDPMEREFIHNRTIELEGLLGLRQKGQICNATFAHVILTYPVKTESNAPLMGTLWTGVILTGIAGLVMVWRERGA</sequence>
<dbReference type="EMBL" id="CP015105">
    <property type="protein sequence ID" value="ASJ12007.1"/>
    <property type="molecule type" value="Genomic_DNA"/>
</dbReference>
<dbReference type="PATRIC" id="fig|277988.4.peg.857"/>
<accession>A0A0Q2M499</accession>
<dbReference type="AlphaFoldDB" id="A0A0Q2M499"/>
<dbReference type="Proteomes" id="UP000250136">
    <property type="component" value="Chromosome"/>
</dbReference>
<dbReference type="Proteomes" id="UP000182125">
    <property type="component" value="Unassembled WGS sequence"/>
</dbReference>
<reference evidence="2 7" key="2">
    <citation type="submission" date="2016-04" db="EMBL/GenBank/DDBJ databases">
        <title>Complete genome sequence of Thermococcus thioreducens type strain OGL-20P.</title>
        <authorList>
            <person name="Oger P.M."/>
        </authorList>
    </citation>
    <scope>NUCLEOTIDE SEQUENCE [LARGE SCALE GENOMIC DNA]</scope>
    <source>
        <strain evidence="2 7">OGL-20P</strain>
    </source>
</reference>
<dbReference type="EMBL" id="FOIW01000002">
    <property type="protein sequence ID" value="SEW10127.1"/>
    <property type="molecule type" value="Genomic_DNA"/>
</dbReference>
<reference evidence="4" key="4">
    <citation type="submission" date="2016-10" db="EMBL/GenBank/DDBJ databases">
        <authorList>
            <person name="de Groot N.N."/>
        </authorList>
    </citation>
    <scope>NUCLEOTIDE SEQUENCE [LARGE SCALE GENOMIC DNA]</scope>
    <source>
        <strain evidence="4">OGL-20</strain>
    </source>
</reference>
<gene>
    <name evidence="2" type="ORF">A3L14_03505</name>
    <name evidence="3" type="ORF">AMR53_04060</name>
    <name evidence="4" type="ORF">SAMN05216170_1574</name>
</gene>
<dbReference type="Proteomes" id="UP000051862">
    <property type="component" value="Unassembled WGS sequence"/>
</dbReference>
<keyword evidence="1" id="KW-0812">Transmembrane</keyword>
<dbReference type="KEGG" id="ttd:A3L14_03505"/>